<evidence type="ECO:0000256" key="10">
    <source>
        <dbReference type="ARBA" id="ARBA00023235"/>
    </source>
</evidence>
<accession>A0ABY1K149</accession>
<keyword evidence="9 13" id="KW-0234">DNA repair</keyword>
<dbReference type="Proteomes" id="UP000186666">
    <property type="component" value="Unassembled WGS sequence"/>
</dbReference>
<evidence type="ECO:0000256" key="13">
    <source>
        <dbReference type="HAMAP-Rule" id="MF_01451"/>
    </source>
</evidence>
<dbReference type="PANTHER" id="PTHR11070:SF48">
    <property type="entry name" value="ATP-DEPENDENT HELICASE_NUCLEASE SUBUNIT A"/>
    <property type="match status" value="1"/>
</dbReference>
<dbReference type="Pfam" id="PF12705">
    <property type="entry name" value="PDDEXK_1"/>
    <property type="match status" value="1"/>
</dbReference>
<dbReference type="PROSITE" id="PS51217">
    <property type="entry name" value="UVRD_HELICASE_CTER"/>
    <property type="match status" value="1"/>
</dbReference>
<comment type="catalytic activity">
    <reaction evidence="11 13">
        <text>Couples ATP hydrolysis with the unwinding of duplex DNA by translocating in the 3'-5' direction.</text>
        <dbReference type="EC" id="5.6.2.4"/>
    </reaction>
</comment>
<dbReference type="PANTHER" id="PTHR11070">
    <property type="entry name" value="UVRD / RECB / PCRA DNA HELICASE FAMILY MEMBER"/>
    <property type="match status" value="1"/>
</dbReference>
<evidence type="ECO:0000259" key="16">
    <source>
        <dbReference type="PROSITE" id="PS51217"/>
    </source>
</evidence>
<dbReference type="Gene3D" id="3.40.50.300">
    <property type="entry name" value="P-loop containing nucleotide triphosphate hydrolases"/>
    <property type="match status" value="3"/>
</dbReference>
<dbReference type="InterPro" id="IPR038726">
    <property type="entry name" value="PDDEXK_AddAB-type"/>
</dbReference>
<evidence type="ECO:0000313" key="18">
    <source>
        <dbReference type="Proteomes" id="UP000186666"/>
    </source>
</evidence>
<evidence type="ECO:0000256" key="14">
    <source>
        <dbReference type="PROSITE-ProRule" id="PRU00560"/>
    </source>
</evidence>
<evidence type="ECO:0000259" key="15">
    <source>
        <dbReference type="PROSITE" id="PS51198"/>
    </source>
</evidence>
<dbReference type="NCBIfam" id="TIGR02785">
    <property type="entry name" value="addA_Gpos"/>
    <property type="match status" value="1"/>
</dbReference>
<keyword evidence="2 13" id="KW-0547">Nucleotide-binding</keyword>
<dbReference type="InterPro" id="IPR014017">
    <property type="entry name" value="DNA_helicase_UvrD-like_C"/>
</dbReference>
<comment type="subunit">
    <text evidence="13">Heterodimer of AddA and AddB/RexB.</text>
</comment>
<keyword evidence="8 13" id="KW-0238">DNA-binding</keyword>
<feature type="domain" description="UvrD-like helicase C-terminal" evidence="16">
    <location>
        <begin position="527"/>
        <end position="876"/>
    </location>
</feature>
<evidence type="ECO:0000256" key="5">
    <source>
        <dbReference type="ARBA" id="ARBA00022806"/>
    </source>
</evidence>
<evidence type="ECO:0000256" key="2">
    <source>
        <dbReference type="ARBA" id="ARBA00022741"/>
    </source>
</evidence>
<feature type="domain" description="UvrD-like helicase ATP-binding" evidence="15">
    <location>
        <begin position="10"/>
        <end position="484"/>
    </location>
</feature>
<dbReference type="Pfam" id="PF13361">
    <property type="entry name" value="UvrD_C"/>
    <property type="match status" value="1"/>
</dbReference>
<dbReference type="InterPro" id="IPR027417">
    <property type="entry name" value="P-loop_NTPase"/>
</dbReference>
<evidence type="ECO:0000256" key="1">
    <source>
        <dbReference type="ARBA" id="ARBA00022722"/>
    </source>
</evidence>
<dbReference type="InterPro" id="IPR000212">
    <property type="entry name" value="DNA_helicase_UvrD/REP"/>
</dbReference>
<evidence type="ECO:0000256" key="12">
    <source>
        <dbReference type="ARBA" id="ARBA00048988"/>
    </source>
</evidence>
<dbReference type="HAMAP" id="MF_01451">
    <property type="entry name" value="AddA"/>
    <property type="match status" value="1"/>
</dbReference>
<dbReference type="GO" id="GO:0004386">
    <property type="term" value="F:helicase activity"/>
    <property type="evidence" value="ECO:0007669"/>
    <property type="project" value="UniProtKB-KW"/>
</dbReference>
<dbReference type="InterPro" id="IPR014016">
    <property type="entry name" value="UvrD-like_ATP-bd"/>
</dbReference>
<dbReference type="Gene3D" id="3.90.320.10">
    <property type="match status" value="1"/>
</dbReference>
<evidence type="ECO:0000313" key="17">
    <source>
        <dbReference type="EMBL" id="SIR10827.1"/>
    </source>
</evidence>
<evidence type="ECO:0000256" key="3">
    <source>
        <dbReference type="ARBA" id="ARBA00022763"/>
    </source>
</evidence>
<keyword evidence="10 13" id="KW-0413">Isomerase</keyword>
<organism evidence="17 18">
    <name type="scientific">Paenibacillus macquariensis</name>
    <dbReference type="NCBI Taxonomy" id="948756"/>
    <lineage>
        <taxon>Bacteria</taxon>
        <taxon>Bacillati</taxon>
        <taxon>Bacillota</taxon>
        <taxon>Bacilli</taxon>
        <taxon>Bacillales</taxon>
        <taxon>Paenibacillaceae</taxon>
        <taxon>Paenibacillus</taxon>
    </lineage>
</organism>
<comment type="caution">
    <text evidence="17">The sequence shown here is derived from an EMBL/GenBank/DDBJ whole genome shotgun (WGS) entry which is preliminary data.</text>
</comment>
<comment type="similarity">
    <text evidence="13">Belongs to the helicase family. AddA subfamily.</text>
</comment>
<keyword evidence="5 13" id="KW-0347">Helicase</keyword>
<evidence type="ECO:0000256" key="6">
    <source>
        <dbReference type="ARBA" id="ARBA00022839"/>
    </source>
</evidence>
<keyword evidence="6 13" id="KW-0269">Exonuclease</keyword>
<evidence type="ECO:0000256" key="4">
    <source>
        <dbReference type="ARBA" id="ARBA00022801"/>
    </source>
</evidence>
<keyword evidence="4 13" id="KW-0378">Hydrolase</keyword>
<comment type="function">
    <text evidence="13">The heterodimer acts as both an ATP-dependent DNA helicase and an ATP-dependent, dual-direction single-stranded exonuclease. Recognizes the chi site generating a DNA molecule suitable for the initiation of homologous recombination. The AddA nuclease domain is required for chi fragment generation; this subunit has the helicase and 3' -&gt; 5' nuclease activities.</text>
</comment>
<reference evidence="17 18" key="1">
    <citation type="submission" date="2017-01" db="EMBL/GenBank/DDBJ databases">
        <authorList>
            <person name="Varghese N."/>
            <person name="Submissions S."/>
        </authorList>
    </citation>
    <scope>NUCLEOTIDE SEQUENCE [LARGE SCALE GENOMIC DNA]</scope>
    <source>
        <strain evidence="17 18">ATCC 23464</strain>
    </source>
</reference>
<proteinExistence type="inferred from homology"/>
<keyword evidence="7 13" id="KW-0067">ATP-binding</keyword>
<dbReference type="InterPro" id="IPR014152">
    <property type="entry name" value="AddA"/>
</dbReference>
<dbReference type="Gene3D" id="6.10.250.2380">
    <property type="match status" value="1"/>
</dbReference>
<keyword evidence="3 13" id="KW-0227">DNA damage</keyword>
<keyword evidence="1 13" id="KW-0540">Nuclease</keyword>
<protein>
    <recommendedName>
        <fullName evidence="13">ATP-dependent helicase/nuclease subunit A</fullName>
        <ecNumber evidence="13">3.1.-.-</ecNumber>
        <ecNumber evidence="13">5.6.2.4</ecNumber>
    </recommendedName>
    <alternativeName>
        <fullName evidence="13">ATP-dependent helicase/nuclease AddA</fullName>
    </alternativeName>
    <alternativeName>
        <fullName evidence="13">DNA 3'-5' helicase AddA</fullName>
    </alternativeName>
</protein>
<sequence length="1350" mass="152422">MIEMVKPEGSMWSDDQWKAISLSGDHILVAAAAGSGKTAVLVERIIRKIMNEEQGFSVDKLLVATFTKAAAAEMRQRIREALDKELEKEPDNAHLRRQLALLGKASITTLHSFCMEVIRRYYQWIPLDPGFRILNENEAELLRQEILEELFEEKYGEAEDGGIFLRLADWFSGERSDDALYLLVQKLYDFSRSHSWPDEWLRQMASNFSISDSSELDDSPWVKSIVKDARLSMAGAAGLLHQAISIAMLPGGPSPYVDNLRDDLEMVESLKECLEDFPWNALYDAFQTISFGKLKSCRKDETDPDLQERVKELRDSVKKILNDLKSSLFGRSAETFMSELHEVAPVMAELSEVVILFGQRYQEQKRARGLVDFSDLEHYCLQILRHPDSSVDQLLPSDAAIEYKKHFDEVLLDEYQDTNSVQEDIVNLISRDQPGNRFMVGDVKQSIYRFRLADPGLFLDKYGRYGVEGDEGIVIDLARNFRSRHQVLDAVNVLFRQMMDETVAEITYNERAELVYGASFPVTKESENDSTFTPELLLIDRGNGGKSGEVEDSEGEENTLLKEGEWVEMETAQLEARAIAAKIKEMTGETGEPMLIYDKSLKAMRPVAHGDIVILLRSAYIWGPLIMEELRQQGISADGEQNQGYFEATEVAIMLSLLQVIDNPQQDIPLASVLRSPIVGLTEEELAQIRLCASGPFYEAVIAAAGIEKDYEGHVKQDTQSPIHSVNEELAATLEEVPIIMNEARTLQSDNNKTTDIKDISSELRYKMQEFLRKLEGWRKEARRGSLGDLIWHIYGETGYMDWVGGLPGGGQRQGNLTALYDRAVQYEQTTASRGLFRFLTFIARLRDHGSDLGSAGRSDKQDNAVRIMTIHKSKGLEFPVVFLAGIGKTFNQQDLNSPFLMHKDLGFGPKFVDQEMRVSYPTLPNLAIRRRSQQELLAEEMRVLYVGLTRPKEKLILVGTLKDLTKKISSWTQVQSHQPYMLPDYVLSRGRSYLDWIGPALIRHPDAEILRGIGGVAGPTSQVLNGDPSSWMVSILSADELSQGLIAGTDGDQGVSENRELKLQAMLNRDAIPLSAIENSDGTASIESTDIENKLGWKYPYAIATTLSAKTSVTEMKKLLSLQDLPSLDWVEEKKAQHREESTLQLRRPKFMEEKSMSPTERGTVYHTLMQHIPLQGEPVNTSVVQETIDRLVELQIVTKEQGDMIGLDEVVAMYDSEMGTRLLAATWVERELPFSYALSATEAHQGLNFVKNLSQSDEQESLMTARELDHETVLIQGVVDCIFREDGKLVLLDYKTDRVLEQRGGVEALVEQYRFQLELYGKALEDIMGEPVSEKWLYFFDGSHLVQI</sequence>
<keyword evidence="18" id="KW-1185">Reference proteome</keyword>
<gene>
    <name evidence="13" type="primary">addA</name>
    <name evidence="17" type="ORF">SAMN05421578_10760</name>
</gene>
<dbReference type="EC" id="3.1.-.-" evidence="13"/>
<name>A0ABY1K149_9BACL</name>
<dbReference type="EC" id="5.6.2.4" evidence="13"/>
<evidence type="ECO:0000256" key="9">
    <source>
        <dbReference type="ARBA" id="ARBA00023204"/>
    </source>
</evidence>
<comment type="catalytic activity">
    <reaction evidence="12 13">
        <text>ATP + H2O = ADP + phosphate + H(+)</text>
        <dbReference type="Rhea" id="RHEA:13065"/>
        <dbReference type="ChEBI" id="CHEBI:15377"/>
        <dbReference type="ChEBI" id="CHEBI:15378"/>
        <dbReference type="ChEBI" id="CHEBI:30616"/>
        <dbReference type="ChEBI" id="CHEBI:43474"/>
        <dbReference type="ChEBI" id="CHEBI:456216"/>
        <dbReference type="EC" id="5.6.2.4"/>
    </reaction>
</comment>
<dbReference type="SUPFAM" id="SSF52980">
    <property type="entry name" value="Restriction endonuclease-like"/>
    <property type="match status" value="1"/>
</dbReference>
<feature type="binding site" evidence="14">
    <location>
        <begin position="31"/>
        <end position="38"/>
    </location>
    <ligand>
        <name>ATP</name>
        <dbReference type="ChEBI" id="CHEBI:30616"/>
    </ligand>
</feature>
<dbReference type="PROSITE" id="PS51198">
    <property type="entry name" value="UVRD_HELICASE_ATP_BIND"/>
    <property type="match status" value="1"/>
</dbReference>
<dbReference type="Pfam" id="PF00580">
    <property type="entry name" value="UvrD-helicase"/>
    <property type="match status" value="1"/>
</dbReference>
<dbReference type="SUPFAM" id="SSF52540">
    <property type="entry name" value="P-loop containing nucleoside triphosphate hydrolases"/>
    <property type="match status" value="1"/>
</dbReference>
<evidence type="ECO:0000256" key="8">
    <source>
        <dbReference type="ARBA" id="ARBA00023125"/>
    </source>
</evidence>
<evidence type="ECO:0000256" key="7">
    <source>
        <dbReference type="ARBA" id="ARBA00022840"/>
    </source>
</evidence>
<evidence type="ECO:0000256" key="11">
    <source>
        <dbReference type="ARBA" id="ARBA00034617"/>
    </source>
</evidence>
<dbReference type="InterPro" id="IPR011335">
    <property type="entry name" value="Restrct_endonuc-II-like"/>
</dbReference>
<comment type="cofactor">
    <cofactor evidence="13">
        <name>Mg(2+)</name>
        <dbReference type="ChEBI" id="CHEBI:18420"/>
    </cofactor>
</comment>
<dbReference type="InterPro" id="IPR011604">
    <property type="entry name" value="PDDEXK-like_dom_sf"/>
</dbReference>
<dbReference type="EMBL" id="FTNK01000007">
    <property type="protein sequence ID" value="SIR10827.1"/>
    <property type="molecule type" value="Genomic_DNA"/>
</dbReference>